<evidence type="ECO:0000256" key="4">
    <source>
        <dbReference type="ARBA" id="ARBA00005204"/>
    </source>
</evidence>
<keyword evidence="10" id="KW-0547">Nucleotide-binding</keyword>
<dbReference type="Proteomes" id="UP000319342">
    <property type="component" value="Chromosome"/>
</dbReference>
<keyword evidence="11" id="KW-0378">Hydrolase</keyword>
<dbReference type="GO" id="GO:0004635">
    <property type="term" value="F:phosphoribosyl-AMP cyclohydrolase activity"/>
    <property type="evidence" value="ECO:0007669"/>
    <property type="project" value="UniProtKB-EC"/>
</dbReference>
<evidence type="ECO:0000256" key="5">
    <source>
        <dbReference type="ARBA" id="ARBA00009667"/>
    </source>
</evidence>
<evidence type="ECO:0000256" key="13">
    <source>
        <dbReference type="ARBA" id="ARBA00023102"/>
    </source>
</evidence>
<dbReference type="PANTHER" id="PTHR42945">
    <property type="entry name" value="HISTIDINE BIOSYNTHESIS BIFUNCTIONAL PROTEIN"/>
    <property type="match status" value="1"/>
</dbReference>
<gene>
    <name evidence="18" type="primary">priA_1</name>
    <name evidence="18" type="ORF">Pla163_28240</name>
</gene>
<dbReference type="EMBL" id="CP036290">
    <property type="protein sequence ID" value="QDU85691.1"/>
    <property type="molecule type" value="Genomic_DNA"/>
</dbReference>
<evidence type="ECO:0000256" key="3">
    <source>
        <dbReference type="ARBA" id="ARBA00005169"/>
    </source>
</evidence>
<protein>
    <recommendedName>
        <fullName evidence="8">Histidine biosynthesis bifunctional protein HisIE</fullName>
        <ecNumber evidence="7">3.5.4.19</ecNumber>
        <ecNumber evidence="6">3.6.1.31</ecNumber>
    </recommendedName>
</protein>
<evidence type="ECO:0000256" key="12">
    <source>
        <dbReference type="ARBA" id="ARBA00022840"/>
    </source>
</evidence>
<feature type="domain" description="Phosphoribosyl-AMP cyclohydrolase" evidence="17">
    <location>
        <begin position="250"/>
        <end position="324"/>
    </location>
</feature>
<dbReference type="InterPro" id="IPR006062">
    <property type="entry name" value="His_biosynth"/>
</dbReference>
<dbReference type="Gene3D" id="3.10.20.810">
    <property type="entry name" value="Phosphoribosyl-AMP cyclohydrolase"/>
    <property type="match status" value="1"/>
</dbReference>
<name>A0A518D2I9_9BACT</name>
<proteinExistence type="inferred from homology"/>
<comment type="pathway">
    <text evidence="3">Amino-acid biosynthesis; L-histidine biosynthesis; L-histidine from 5-phospho-alpha-D-ribose 1-diphosphate: step 3/9.</text>
</comment>
<keyword evidence="14" id="KW-0511">Multifunctional enzyme</keyword>
<dbReference type="GO" id="GO:0000105">
    <property type="term" value="P:L-histidine biosynthetic process"/>
    <property type="evidence" value="ECO:0007669"/>
    <property type="project" value="UniProtKB-UniPathway"/>
</dbReference>
<comment type="catalytic activity">
    <reaction evidence="1">
        <text>1-(5-phospho-beta-D-ribosyl)-5'-AMP + H2O = 1-(5-phospho-beta-D-ribosyl)-5-[(5-phospho-beta-D-ribosylamino)methylideneamino]imidazole-4-carboxamide</text>
        <dbReference type="Rhea" id="RHEA:20049"/>
        <dbReference type="ChEBI" id="CHEBI:15377"/>
        <dbReference type="ChEBI" id="CHEBI:58435"/>
        <dbReference type="ChEBI" id="CHEBI:59457"/>
        <dbReference type="EC" id="3.5.4.19"/>
    </reaction>
</comment>
<dbReference type="Pfam" id="PF00977">
    <property type="entry name" value="His_biosynth"/>
    <property type="match status" value="1"/>
</dbReference>
<dbReference type="SUPFAM" id="SSF141734">
    <property type="entry name" value="HisI-like"/>
    <property type="match status" value="1"/>
</dbReference>
<comment type="catalytic activity">
    <reaction evidence="2">
        <text>1-(5-phospho-beta-D-ribosyl)-ATP + H2O = 1-(5-phospho-beta-D-ribosyl)-5'-AMP + diphosphate + H(+)</text>
        <dbReference type="Rhea" id="RHEA:22828"/>
        <dbReference type="ChEBI" id="CHEBI:15377"/>
        <dbReference type="ChEBI" id="CHEBI:15378"/>
        <dbReference type="ChEBI" id="CHEBI:33019"/>
        <dbReference type="ChEBI" id="CHEBI:59457"/>
        <dbReference type="ChEBI" id="CHEBI:73183"/>
        <dbReference type="EC" id="3.6.1.31"/>
    </reaction>
</comment>
<accession>A0A518D2I9</accession>
<dbReference type="InterPro" id="IPR011060">
    <property type="entry name" value="RibuloseP-bd_barrel"/>
</dbReference>
<dbReference type="Pfam" id="PF01503">
    <property type="entry name" value="PRA-PH"/>
    <property type="match status" value="1"/>
</dbReference>
<evidence type="ECO:0000313" key="18">
    <source>
        <dbReference type="EMBL" id="QDU85691.1"/>
    </source>
</evidence>
<dbReference type="UniPathway" id="UPA00031">
    <property type="reaction ID" value="UER00007"/>
</dbReference>
<organism evidence="18 19">
    <name type="scientific">Rohdeia mirabilis</name>
    <dbReference type="NCBI Taxonomy" id="2528008"/>
    <lineage>
        <taxon>Bacteria</taxon>
        <taxon>Pseudomonadati</taxon>
        <taxon>Planctomycetota</taxon>
        <taxon>Planctomycetia</taxon>
        <taxon>Planctomycetia incertae sedis</taxon>
        <taxon>Rohdeia</taxon>
    </lineage>
</organism>
<dbReference type="Pfam" id="PF01502">
    <property type="entry name" value="PRA-CH"/>
    <property type="match status" value="1"/>
</dbReference>
<dbReference type="InterPro" id="IPR013785">
    <property type="entry name" value="Aldolase_TIM"/>
</dbReference>
<evidence type="ECO:0000256" key="15">
    <source>
        <dbReference type="RuleBase" id="RU003657"/>
    </source>
</evidence>
<evidence type="ECO:0000256" key="11">
    <source>
        <dbReference type="ARBA" id="ARBA00022801"/>
    </source>
</evidence>
<evidence type="ECO:0000256" key="8">
    <source>
        <dbReference type="ARBA" id="ARBA00017720"/>
    </source>
</evidence>
<dbReference type="Gene3D" id="1.10.287.1080">
    <property type="entry name" value="MazG-like"/>
    <property type="match status" value="1"/>
</dbReference>
<reference evidence="18 19" key="1">
    <citation type="submission" date="2019-02" db="EMBL/GenBank/DDBJ databases">
        <title>Deep-cultivation of Planctomycetes and their phenomic and genomic characterization uncovers novel biology.</title>
        <authorList>
            <person name="Wiegand S."/>
            <person name="Jogler M."/>
            <person name="Boedeker C."/>
            <person name="Pinto D."/>
            <person name="Vollmers J."/>
            <person name="Rivas-Marin E."/>
            <person name="Kohn T."/>
            <person name="Peeters S.H."/>
            <person name="Heuer A."/>
            <person name="Rast P."/>
            <person name="Oberbeckmann S."/>
            <person name="Bunk B."/>
            <person name="Jeske O."/>
            <person name="Meyerdierks A."/>
            <person name="Storesund J.E."/>
            <person name="Kallscheuer N."/>
            <person name="Luecker S."/>
            <person name="Lage O.M."/>
            <person name="Pohl T."/>
            <person name="Merkel B.J."/>
            <person name="Hornburger P."/>
            <person name="Mueller R.-W."/>
            <person name="Bruemmer F."/>
            <person name="Labrenz M."/>
            <person name="Spormann A.M."/>
            <person name="Op den Camp H."/>
            <person name="Overmann J."/>
            <person name="Amann R."/>
            <person name="Jetten M.S.M."/>
            <person name="Mascher T."/>
            <person name="Medema M.H."/>
            <person name="Devos D.P."/>
            <person name="Kaster A.-K."/>
            <person name="Ovreas L."/>
            <person name="Rohde M."/>
            <person name="Galperin M.Y."/>
            <person name="Jogler C."/>
        </authorList>
    </citation>
    <scope>NUCLEOTIDE SEQUENCE [LARGE SCALE GENOMIC DNA]</scope>
    <source>
        <strain evidence="18 19">Pla163</strain>
    </source>
</reference>
<dbReference type="EC" id="3.6.1.31" evidence="6"/>
<evidence type="ECO:0000256" key="1">
    <source>
        <dbReference type="ARBA" id="ARBA00000024"/>
    </source>
</evidence>
<evidence type="ECO:0000256" key="7">
    <source>
        <dbReference type="ARBA" id="ARBA00012721"/>
    </source>
</evidence>
<dbReference type="SUPFAM" id="SSF51366">
    <property type="entry name" value="Ribulose-phoshate binding barrel"/>
    <property type="match status" value="1"/>
</dbReference>
<comment type="pathway">
    <text evidence="4">Amino-acid biosynthesis; L-histidine biosynthesis; L-histidine from 5-phospho-alpha-D-ribose 1-diphosphate: step 2/9.</text>
</comment>
<evidence type="ECO:0000256" key="10">
    <source>
        <dbReference type="ARBA" id="ARBA00022741"/>
    </source>
</evidence>
<dbReference type="GO" id="GO:0005524">
    <property type="term" value="F:ATP binding"/>
    <property type="evidence" value="ECO:0007669"/>
    <property type="project" value="UniProtKB-KW"/>
</dbReference>
<evidence type="ECO:0000256" key="2">
    <source>
        <dbReference type="ARBA" id="ARBA00001460"/>
    </source>
</evidence>
<dbReference type="SUPFAM" id="SSF101386">
    <property type="entry name" value="all-alpha NTP pyrophosphatases"/>
    <property type="match status" value="1"/>
</dbReference>
<dbReference type="InterPro" id="IPR021130">
    <property type="entry name" value="PRib-ATP_PPHydrolase-like"/>
</dbReference>
<evidence type="ECO:0000256" key="14">
    <source>
        <dbReference type="ARBA" id="ARBA00023268"/>
    </source>
</evidence>
<dbReference type="EC" id="3.5.4.19" evidence="7"/>
<keyword evidence="19" id="KW-1185">Reference proteome</keyword>
<keyword evidence="13 15" id="KW-0368">Histidine biosynthesis</keyword>
<dbReference type="NCBIfam" id="TIGR03188">
    <property type="entry name" value="histidine_hisI"/>
    <property type="match status" value="1"/>
</dbReference>
<comment type="similarity">
    <text evidence="5 15">Belongs to the HisA/HisF family.</text>
</comment>
<evidence type="ECO:0000256" key="16">
    <source>
        <dbReference type="SAM" id="MobiDB-lite"/>
    </source>
</evidence>
<dbReference type="CDD" id="cd11546">
    <property type="entry name" value="NTP-PPase_His4"/>
    <property type="match status" value="1"/>
</dbReference>
<dbReference type="InterPro" id="IPR002496">
    <property type="entry name" value="PRib_AMP_CycHydrolase_dom"/>
</dbReference>
<evidence type="ECO:0000256" key="6">
    <source>
        <dbReference type="ARBA" id="ARBA00012414"/>
    </source>
</evidence>
<dbReference type="Gene3D" id="3.20.20.70">
    <property type="entry name" value="Aldolase class I"/>
    <property type="match status" value="1"/>
</dbReference>
<dbReference type="PANTHER" id="PTHR42945:SF1">
    <property type="entry name" value="HISTIDINE BIOSYNTHESIS BIFUNCTIONAL PROTEIN HIS7"/>
    <property type="match status" value="1"/>
</dbReference>
<evidence type="ECO:0000313" key="19">
    <source>
        <dbReference type="Proteomes" id="UP000319342"/>
    </source>
</evidence>
<keyword evidence="9 15" id="KW-0028">Amino-acid biosynthesis</keyword>
<dbReference type="InterPro" id="IPR038019">
    <property type="entry name" value="PRib_AMP_CycHydrolase_sf"/>
</dbReference>
<dbReference type="GO" id="GO:0004636">
    <property type="term" value="F:phosphoribosyl-ATP diphosphatase activity"/>
    <property type="evidence" value="ECO:0007669"/>
    <property type="project" value="UniProtKB-EC"/>
</dbReference>
<dbReference type="GO" id="GO:0016853">
    <property type="term" value="F:isomerase activity"/>
    <property type="evidence" value="ECO:0007669"/>
    <property type="project" value="UniProtKB-KW"/>
</dbReference>
<dbReference type="InterPro" id="IPR008179">
    <property type="entry name" value="HisE"/>
</dbReference>
<keyword evidence="18" id="KW-0413">Isomerase</keyword>
<keyword evidence="12" id="KW-0067">ATP-binding</keyword>
<dbReference type="RefSeq" id="WP_419185941.1">
    <property type="nucleotide sequence ID" value="NZ_CP036290.1"/>
</dbReference>
<dbReference type="AlphaFoldDB" id="A0A518D2I9"/>
<evidence type="ECO:0000256" key="9">
    <source>
        <dbReference type="ARBA" id="ARBA00022605"/>
    </source>
</evidence>
<feature type="region of interest" description="Disordered" evidence="16">
    <location>
        <begin position="414"/>
        <end position="434"/>
    </location>
</feature>
<sequence>MIVPSIDLQAGNAVQLVGGERLELDAGDPFPIAERFARCGTIAVVDLDAALGRGDNRAVWEELCRRHTVRVGGGLRSAEAVRAALDAGAESVVLGSAATPELFRELGPELCRSRVFAALDARDGEVVTHGWTRGSGRSIEDGIAELAPFVRGFLVTFVEREGRLGGCDLERAASLRERCDGRELTIAGGVTTAGEVAALDAAGCDAQVGMALYTGRLPLGAGFAAPLASDRPDGLVPTVVCDPSGRALGLVYSDTESIERSLRTGRAWFRSRRRGLWEKGASSGDGFELLRFDVDCDRDALRAIVRPVPGASGRFCHLEQVACFGAARGLAALERTLQDRRLAAPRGSYTARLFDDSDLLGAKLVEEACELAAESAPERVAEETADLVFFALAKCAACGVSLADVEAVLDRRSRRATRRPGSAKSTAVAREVRS</sequence>
<evidence type="ECO:0000259" key="17">
    <source>
        <dbReference type="Pfam" id="PF01502"/>
    </source>
</evidence>